<reference evidence="2" key="1">
    <citation type="submission" date="2022-07" db="EMBL/GenBank/DDBJ databases">
        <title>Draft genome sequence of Zalerion maritima ATCC 34329, a (micro)plastics degrading marine fungus.</title>
        <authorList>
            <person name="Paco A."/>
            <person name="Goncalves M.F.M."/>
            <person name="Rocha-Santos T.A.P."/>
            <person name="Alves A."/>
        </authorList>
    </citation>
    <scope>NUCLEOTIDE SEQUENCE</scope>
    <source>
        <strain evidence="2">ATCC 34329</strain>
    </source>
</reference>
<comment type="caution">
    <text evidence="2">The sequence shown here is derived from an EMBL/GenBank/DDBJ whole genome shotgun (WGS) entry which is preliminary data.</text>
</comment>
<gene>
    <name evidence="2" type="ORF">MKZ38_002425</name>
</gene>
<dbReference type="EMBL" id="JAKWBI020000171">
    <property type="protein sequence ID" value="KAJ2900520.1"/>
    <property type="molecule type" value="Genomic_DNA"/>
</dbReference>
<accession>A0AAD5RQB4</accession>
<organism evidence="2 3">
    <name type="scientific">Zalerion maritima</name>
    <dbReference type="NCBI Taxonomy" id="339359"/>
    <lineage>
        <taxon>Eukaryota</taxon>
        <taxon>Fungi</taxon>
        <taxon>Dikarya</taxon>
        <taxon>Ascomycota</taxon>
        <taxon>Pezizomycotina</taxon>
        <taxon>Sordariomycetes</taxon>
        <taxon>Lulworthiomycetidae</taxon>
        <taxon>Lulworthiales</taxon>
        <taxon>Lulworthiaceae</taxon>
        <taxon>Zalerion</taxon>
    </lineage>
</organism>
<protein>
    <submittedName>
        <fullName evidence="2">Uncharacterized protein</fullName>
    </submittedName>
</protein>
<sequence>MYPEEAHAFRAWQDNLSSDTHLIVFSDGSKTSTSAVGGGYAIYWAKKKIAQGKGRLGIAEVFEAKSKERAMASNTPYALAQGTQSMSASTTPQSSSDS</sequence>
<dbReference type="AlphaFoldDB" id="A0AAD5RQB4"/>
<keyword evidence="3" id="KW-1185">Reference proteome</keyword>
<dbReference type="Proteomes" id="UP001201980">
    <property type="component" value="Unassembled WGS sequence"/>
</dbReference>
<feature type="compositionally biased region" description="Low complexity" evidence="1">
    <location>
        <begin position="83"/>
        <end position="98"/>
    </location>
</feature>
<evidence type="ECO:0000256" key="1">
    <source>
        <dbReference type="SAM" id="MobiDB-lite"/>
    </source>
</evidence>
<evidence type="ECO:0000313" key="3">
    <source>
        <dbReference type="Proteomes" id="UP001201980"/>
    </source>
</evidence>
<evidence type="ECO:0000313" key="2">
    <source>
        <dbReference type="EMBL" id="KAJ2900520.1"/>
    </source>
</evidence>
<feature type="region of interest" description="Disordered" evidence="1">
    <location>
        <begin position="73"/>
        <end position="98"/>
    </location>
</feature>
<proteinExistence type="predicted"/>
<name>A0AAD5RQB4_9PEZI</name>